<name>A0A1Y2PHQ7_9FLAO</name>
<dbReference type="InterPro" id="IPR003697">
    <property type="entry name" value="Maf-like"/>
</dbReference>
<dbReference type="GO" id="GO:0036218">
    <property type="term" value="F:dTTP diphosphatase activity"/>
    <property type="evidence" value="ECO:0007669"/>
    <property type="project" value="RHEA"/>
</dbReference>
<feature type="site" description="Important for substrate specificity" evidence="4">
    <location>
        <position position="78"/>
    </location>
</feature>
<keyword evidence="4" id="KW-0963">Cytoplasm</keyword>
<dbReference type="Pfam" id="PF02545">
    <property type="entry name" value="Maf"/>
    <property type="match status" value="1"/>
</dbReference>
<evidence type="ECO:0000313" key="6">
    <source>
        <dbReference type="Proteomes" id="UP000194221"/>
    </source>
</evidence>
<sequence length="193" mass="22328">MLSKKLAEYNIILASGSPRRQAFFKDLNLDFEIRLKEVEEVYPENLKGKEITEYLADLKSKPFDEELTEKDLLITSDTIVWLDGKALGKPKTYNEAFTTLKNLSNKSHDVITSISIKSKNFQKIVSDITKVYFKELTDDEINYYIENYQPYDKAGAYGIQEWIGKIGIQKIEGSYFTVMGLPTHKLYEELMQL</sequence>
<evidence type="ECO:0000256" key="1">
    <source>
        <dbReference type="ARBA" id="ARBA00001968"/>
    </source>
</evidence>
<dbReference type="CDD" id="cd00555">
    <property type="entry name" value="Maf"/>
    <property type="match status" value="1"/>
</dbReference>
<dbReference type="EMBL" id="LAPZ01000001">
    <property type="protein sequence ID" value="OSY89208.1"/>
    <property type="molecule type" value="Genomic_DNA"/>
</dbReference>
<dbReference type="SUPFAM" id="SSF52972">
    <property type="entry name" value="ITPase-like"/>
    <property type="match status" value="1"/>
</dbReference>
<keyword evidence="3 4" id="KW-0546">Nucleotide metabolism</keyword>
<comment type="catalytic activity">
    <reaction evidence="4">
        <text>dTTP + H2O = dTMP + diphosphate + H(+)</text>
        <dbReference type="Rhea" id="RHEA:28534"/>
        <dbReference type="ChEBI" id="CHEBI:15377"/>
        <dbReference type="ChEBI" id="CHEBI:15378"/>
        <dbReference type="ChEBI" id="CHEBI:33019"/>
        <dbReference type="ChEBI" id="CHEBI:37568"/>
        <dbReference type="ChEBI" id="CHEBI:63528"/>
        <dbReference type="EC" id="3.6.1.9"/>
    </reaction>
</comment>
<comment type="caution">
    <text evidence="4">Lacks conserved residue(s) required for the propagation of feature annotation.</text>
</comment>
<comment type="function">
    <text evidence="4">Nucleoside triphosphate pyrophosphatase that hydrolyzes dTTP and UTP. May have a dual role in cell division arrest and in preventing the incorporation of modified nucleotides into cellular nucleic acids.</text>
</comment>
<dbReference type="GO" id="GO:0009117">
    <property type="term" value="P:nucleotide metabolic process"/>
    <property type="evidence" value="ECO:0007669"/>
    <property type="project" value="UniProtKB-KW"/>
</dbReference>
<dbReference type="GO" id="GO:0005737">
    <property type="term" value="C:cytoplasm"/>
    <property type="evidence" value="ECO:0007669"/>
    <property type="project" value="UniProtKB-SubCell"/>
</dbReference>
<dbReference type="AlphaFoldDB" id="A0A1Y2PHQ7"/>
<dbReference type="HAMAP" id="MF_00528">
    <property type="entry name" value="Maf"/>
    <property type="match status" value="1"/>
</dbReference>
<dbReference type="InParanoid" id="A0A1Y2PHQ7"/>
<feature type="active site" description="Proton acceptor" evidence="4">
    <location>
        <position position="77"/>
    </location>
</feature>
<gene>
    <name evidence="5" type="ORF">WH52_00710</name>
</gene>
<feature type="site" description="Important for substrate specificity" evidence="4">
    <location>
        <position position="160"/>
    </location>
</feature>
<dbReference type="FunCoup" id="A0A1Y2PHQ7">
    <property type="interactions" value="387"/>
</dbReference>
<evidence type="ECO:0000256" key="3">
    <source>
        <dbReference type="ARBA" id="ARBA00023080"/>
    </source>
</evidence>
<keyword evidence="6" id="KW-1185">Reference proteome</keyword>
<dbReference type="Proteomes" id="UP000194221">
    <property type="component" value="Unassembled WGS sequence"/>
</dbReference>
<dbReference type="EC" id="3.6.1.9" evidence="4"/>
<dbReference type="OrthoDB" id="9807767at2"/>
<evidence type="ECO:0000256" key="4">
    <source>
        <dbReference type="HAMAP-Rule" id="MF_00528"/>
    </source>
</evidence>
<comment type="subcellular location">
    <subcellularLocation>
        <location evidence="4">Cytoplasm</location>
    </subcellularLocation>
</comment>
<reference evidence="5 6" key="1">
    <citation type="submission" date="2015-03" db="EMBL/GenBank/DDBJ databases">
        <title>Genome sequence of Tenacibaculum sp. S2-2, isolated from intestinal microbiota of sea cucumber, Apostichopus japonicas.</title>
        <authorList>
            <person name="Shao Z."/>
            <person name="Wang L."/>
            <person name="Li X."/>
        </authorList>
    </citation>
    <scope>NUCLEOTIDE SEQUENCE [LARGE SCALE GENOMIC DNA]</scope>
    <source>
        <strain evidence="5 6">S2-2</strain>
    </source>
</reference>
<dbReference type="InterPro" id="IPR029001">
    <property type="entry name" value="ITPase-like_fam"/>
</dbReference>
<dbReference type="STRING" id="1635173.WH52_00710"/>
<dbReference type="PANTHER" id="PTHR43213">
    <property type="entry name" value="BIFUNCTIONAL DTTP/UTP PYROPHOSPHATASE/METHYLTRANSFERASE PROTEIN-RELATED"/>
    <property type="match status" value="1"/>
</dbReference>
<dbReference type="NCBIfam" id="TIGR00172">
    <property type="entry name" value="maf"/>
    <property type="match status" value="1"/>
</dbReference>
<organism evidence="5 6">
    <name type="scientific">Tenacibaculum holothuriorum</name>
    <dbReference type="NCBI Taxonomy" id="1635173"/>
    <lineage>
        <taxon>Bacteria</taxon>
        <taxon>Pseudomonadati</taxon>
        <taxon>Bacteroidota</taxon>
        <taxon>Flavobacteriia</taxon>
        <taxon>Flavobacteriales</taxon>
        <taxon>Flavobacteriaceae</taxon>
        <taxon>Tenacibaculum</taxon>
    </lineage>
</organism>
<dbReference type="PIRSF" id="PIRSF006305">
    <property type="entry name" value="Maf"/>
    <property type="match status" value="1"/>
</dbReference>
<protein>
    <recommendedName>
        <fullName evidence="4">dTTP/UTP pyrophosphatase</fullName>
        <shortName evidence="4">dTTPase/UTPase</shortName>
        <ecNumber evidence="4">3.6.1.9</ecNumber>
    </recommendedName>
    <alternativeName>
        <fullName evidence="4">Nucleoside triphosphate pyrophosphatase</fullName>
    </alternativeName>
    <alternativeName>
        <fullName evidence="4">Nucleotide pyrophosphatase</fullName>
        <shortName evidence="4">Nucleotide PPase</shortName>
    </alternativeName>
</protein>
<proteinExistence type="inferred from homology"/>
<dbReference type="Gene3D" id="3.90.950.10">
    <property type="match status" value="1"/>
</dbReference>
<dbReference type="RefSeq" id="WP_086029003.1">
    <property type="nucleotide sequence ID" value="NZ_LAPZ01000001.1"/>
</dbReference>
<keyword evidence="2 4" id="KW-0378">Hydrolase</keyword>
<dbReference type="GO" id="GO:0036221">
    <property type="term" value="F:UTP diphosphatase activity"/>
    <property type="evidence" value="ECO:0007669"/>
    <property type="project" value="RHEA"/>
</dbReference>
<comment type="catalytic activity">
    <reaction evidence="4">
        <text>UTP + H2O = UMP + diphosphate + H(+)</text>
        <dbReference type="Rhea" id="RHEA:29395"/>
        <dbReference type="ChEBI" id="CHEBI:15377"/>
        <dbReference type="ChEBI" id="CHEBI:15378"/>
        <dbReference type="ChEBI" id="CHEBI:33019"/>
        <dbReference type="ChEBI" id="CHEBI:46398"/>
        <dbReference type="ChEBI" id="CHEBI:57865"/>
        <dbReference type="EC" id="3.6.1.9"/>
    </reaction>
</comment>
<evidence type="ECO:0000313" key="5">
    <source>
        <dbReference type="EMBL" id="OSY89208.1"/>
    </source>
</evidence>
<evidence type="ECO:0000256" key="2">
    <source>
        <dbReference type="ARBA" id="ARBA00022801"/>
    </source>
</evidence>
<feature type="site" description="Important for substrate specificity" evidence="4">
    <location>
        <position position="19"/>
    </location>
</feature>
<comment type="similarity">
    <text evidence="4">Belongs to the Maf family. YhdE subfamily.</text>
</comment>
<comment type="cofactor">
    <cofactor evidence="1 4">
        <name>a divalent metal cation</name>
        <dbReference type="ChEBI" id="CHEBI:60240"/>
    </cofactor>
</comment>
<comment type="caution">
    <text evidence="5">The sequence shown here is derived from an EMBL/GenBank/DDBJ whole genome shotgun (WGS) entry which is preliminary data.</text>
</comment>
<dbReference type="PANTHER" id="PTHR43213:SF5">
    <property type="entry name" value="BIFUNCTIONAL DTTP_UTP PYROPHOSPHATASE_METHYLTRANSFERASE PROTEIN-RELATED"/>
    <property type="match status" value="1"/>
</dbReference>
<accession>A0A1Y2PHQ7</accession>